<accession>S7VH26</accession>
<comment type="caution">
    <text evidence="1">The sequence shown here is derived from an EMBL/GenBank/DDBJ whole genome shotgun (WGS) entry which is preliminary data.</text>
</comment>
<dbReference type="AlphaFoldDB" id="S7VH26"/>
<gene>
    <name evidence="1" type="ORF">dsmv_1168</name>
</gene>
<protein>
    <submittedName>
        <fullName evidence="1">Uncharacterized protein</fullName>
    </submittedName>
</protein>
<keyword evidence="2" id="KW-1185">Reference proteome</keyword>
<dbReference type="Proteomes" id="UP000014977">
    <property type="component" value="Unassembled WGS sequence"/>
</dbReference>
<evidence type="ECO:0000313" key="1">
    <source>
        <dbReference type="EMBL" id="EPR43768.1"/>
    </source>
</evidence>
<evidence type="ECO:0000313" key="2">
    <source>
        <dbReference type="Proteomes" id="UP000014977"/>
    </source>
</evidence>
<dbReference type="EMBL" id="ATHJ01000043">
    <property type="protein sequence ID" value="EPR43768.1"/>
    <property type="molecule type" value="Genomic_DNA"/>
</dbReference>
<organism evidence="1 2">
    <name type="scientific">Desulfococcus multivorans DSM 2059</name>
    <dbReference type="NCBI Taxonomy" id="1121405"/>
    <lineage>
        <taxon>Bacteria</taxon>
        <taxon>Pseudomonadati</taxon>
        <taxon>Thermodesulfobacteriota</taxon>
        <taxon>Desulfobacteria</taxon>
        <taxon>Desulfobacterales</taxon>
        <taxon>Desulfococcaceae</taxon>
        <taxon>Desulfococcus</taxon>
    </lineage>
</organism>
<proteinExistence type="predicted"/>
<sequence length="54" mass="5868">MRYIIILITISFMTFLALELISGPPEVLVEKPALVNQAPPSITVGNDITGNDIK</sequence>
<name>S7VH26_DESML</name>
<reference evidence="1 2" key="1">
    <citation type="journal article" date="2013" name="Genome Announc.">
        <title>Draft genome sequences for three mercury-methylating, sulfate-reducing bacteria.</title>
        <authorList>
            <person name="Brown S.D."/>
            <person name="Hurt R.A.Jr."/>
            <person name="Gilmour C.C."/>
            <person name="Elias D.A."/>
        </authorList>
    </citation>
    <scope>NUCLEOTIDE SEQUENCE [LARGE SCALE GENOMIC DNA]</scope>
    <source>
        <strain evidence="1 2">DSM 2059</strain>
    </source>
</reference>